<protein>
    <submittedName>
        <fullName evidence="1">Uncharacterized protein</fullName>
    </submittedName>
</protein>
<evidence type="ECO:0000313" key="2">
    <source>
        <dbReference type="Proteomes" id="UP000092993"/>
    </source>
</evidence>
<reference evidence="1 2" key="1">
    <citation type="submission" date="2016-03" db="EMBL/GenBank/DDBJ databases">
        <title>Whole genome sequencing of Grifola frondosa 9006-11.</title>
        <authorList>
            <person name="Min B."/>
            <person name="Park H."/>
            <person name="Kim J.-G."/>
            <person name="Cho H."/>
            <person name="Oh Y.-L."/>
            <person name="Kong W.-S."/>
            <person name="Choi I.-G."/>
        </authorList>
    </citation>
    <scope>NUCLEOTIDE SEQUENCE [LARGE SCALE GENOMIC DNA]</scope>
    <source>
        <strain evidence="1 2">9006-11</strain>
    </source>
</reference>
<comment type="caution">
    <text evidence="1">The sequence shown here is derived from an EMBL/GenBank/DDBJ whole genome shotgun (WGS) entry which is preliminary data.</text>
</comment>
<gene>
    <name evidence="1" type="ORF">A0H81_04636</name>
</gene>
<proteinExistence type="predicted"/>
<dbReference type="AlphaFoldDB" id="A0A1C7MFN5"/>
<sequence>MGSLIFVGPGRQPLLPIGPLVLHSLDEAYRIIFIFLRRGRVVVVMLQRVQQTIDDVHRAVARDHVGQRNGVPVHEHNRPVDRVMVPRDGKPVLELRDVHVQRVVREQRRRSDVERVHGRRRVRVREVWMPLARGGG</sequence>
<dbReference type="Proteomes" id="UP000092993">
    <property type="component" value="Unassembled WGS sequence"/>
</dbReference>
<organism evidence="1 2">
    <name type="scientific">Grifola frondosa</name>
    <name type="common">Maitake</name>
    <name type="synonym">Polyporus frondosus</name>
    <dbReference type="NCBI Taxonomy" id="5627"/>
    <lineage>
        <taxon>Eukaryota</taxon>
        <taxon>Fungi</taxon>
        <taxon>Dikarya</taxon>
        <taxon>Basidiomycota</taxon>
        <taxon>Agaricomycotina</taxon>
        <taxon>Agaricomycetes</taxon>
        <taxon>Polyporales</taxon>
        <taxon>Grifolaceae</taxon>
        <taxon>Grifola</taxon>
    </lineage>
</organism>
<accession>A0A1C7MFN5</accession>
<dbReference type="EMBL" id="LUGG01000004">
    <property type="protein sequence ID" value="OBZ75693.1"/>
    <property type="molecule type" value="Genomic_DNA"/>
</dbReference>
<name>A0A1C7MFN5_GRIFR</name>
<evidence type="ECO:0000313" key="1">
    <source>
        <dbReference type="EMBL" id="OBZ75693.1"/>
    </source>
</evidence>
<keyword evidence="2" id="KW-1185">Reference proteome</keyword>